<dbReference type="Proteomes" id="UP000681720">
    <property type="component" value="Unassembled WGS sequence"/>
</dbReference>
<protein>
    <submittedName>
        <fullName evidence="2">Uncharacterized protein</fullName>
    </submittedName>
</protein>
<evidence type="ECO:0000313" key="5">
    <source>
        <dbReference type="EMBL" id="CAF4897420.1"/>
    </source>
</evidence>
<evidence type="ECO:0000313" key="6">
    <source>
        <dbReference type="Proteomes" id="UP000663834"/>
    </source>
</evidence>
<evidence type="ECO:0000313" key="2">
    <source>
        <dbReference type="EMBL" id="CAF1204211.1"/>
    </source>
</evidence>
<evidence type="ECO:0000313" key="3">
    <source>
        <dbReference type="EMBL" id="CAF1278137.1"/>
    </source>
</evidence>
<dbReference type="EMBL" id="CAJOBJ010175033">
    <property type="protein sequence ID" value="CAF4897420.1"/>
    <property type="molecule type" value="Genomic_DNA"/>
</dbReference>
<accession>A0A814WM67</accession>
<sequence>MPSKPRWTFNARKWFGTLSGSTNKPDRRTNIINSAAPRIFTAATTTTTATATTTTTAAARAAAATTAKITRNVPSASTASRLLTTRDKKKIIPTSTSIDDISSTNVVSSYSHVQLRPYNARRENSSLLPSSKFPNHANLLLPKRTEPSIPTMGQNDKKLSISTKKLHTERTVIERSKLLPSQAPDRNLSEKFSIDFVKSELNISILSNECIIDYPQSSLNNFIEKHQCLTQAHSSSSIDDHDARDESTSSGIFTDERTDTNDGLGPPSKDTLSTLDVLSVESIEDSQTSLYHYQPHSPAQSYRLPTSISEKTDNQSSSSSLLKRQKLTHRRHRDNSSDSILKDIHTNTPATTKIRQSSAAIIKKIEKRVTANRSPSAALEKAGLVRVANDTYRLAIDKENHLYRRARRNSIIPHTNHDDSLPPANDEESYAAIPRTSSTEQLNDNTQNDLRAIVDDCLRPIVASINKLCDQSTKHQFRSKRSNTTFERPQININEMIDKLLSGIDCSSYAQYQRC</sequence>
<feature type="compositionally biased region" description="Basic and acidic residues" evidence="1">
    <location>
        <begin position="238"/>
        <end position="247"/>
    </location>
</feature>
<dbReference type="EMBL" id="CAJOBH010096240">
    <property type="protein sequence ID" value="CAF4591055.1"/>
    <property type="molecule type" value="Genomic_DNA"/>
</dbReference>
<dbReference type="Proteomes" id="UP000681967">
    <property type="component" value="Unassembled WGS sequence"/>
</dbReference>
<dbReference type="Proteomes" id="UP000663855">
    <property type="component" value="Unassembled WGS sequence"/>
</dbReference>
<dbReference type="EMBL" id="CAJNOW010000003">
    <property type="protein sequence ID" value="CAF1204211.1"/>
    <property type="molecule type" value="Genomic_DNA"/>
</dbReference>
<dbReference type="EMBL" id="CAJNOV010007337">
    <property type="protein sequence ID" value="CAF1278137.1"/>
    <property type="molecule type" value="Genomic_DNA"/>
</dbReference>
<organism evidence="2 6">
    <name type="scientific">Rotaria magnacalcarata</name>
    <dbReference type="NCBI Taxonomy" id="392030"/>
    <lineage>
        <taxon>Eukaryota</taxon>
        <taxon>Metazoa</taxon>
        <taxon>Spiralia</taxon>
        <taxon>Gnathifera</taxon>
        <taxon>Rotifera</taxon>
        <taxon>Eurotatoria</taxon>
        <taxon>Bdelloidea</taxon>
        <taxon>Philodinida</taxon>
        <taxon>Philodinidae</taxon>
        <taxon>Rotaria</taxon>
    </lineage>
</organism>
<feature type="region of interest" description="Disordered" evidence="1">
    <location>
        <begin position="307"/>
        <end position="352"/>
    </location>
</feature>
<feature type="compositionally biased region" description="Basic and acidic residues" evidence="1">
    <location>
        <begin position="334"/>
        <end position="345"/>
    </location>
</feature>
<evidence type="ECO:0000313" key="4">
    <source>
        <dbReference type="EMBL" id="CAF4591055.1"/>
    </source>
</evidence>
<proteinExistence type="predicted"/>
<evidence type="ECO:0000256" key="1">
    <source>
        <dbReference type="SAM" id="MobiDB-lite"/>
    </source>
</evidence>
<dbReference type="AlphaFoldDB" id="A0A814WM67"/>
<dbReference type="OrthoDB" id="10027393at2759"/>
<name>A0A814WM67_9BILA</name>
<feature type="region of interest" description="Disordered" evidence="1">
    <location>
        <begin position="234"/>
        <end position="272"/>
    </location>
</feature>
<comment type="caution">
    <text evidence="2">The sequence shown here is derived from an EMBL/GenBank/DDBJ whole genome shotgun (WGS) entry which is preliminary data.</text>
</comment>
<reference evidence="2" key="1">
    <citation type="submission" date="2021-02" db="EMBL/GenBank/DDBJ databases">
        <authorList>
            <person name="Nowell W R."/>
        </authorList>
    </citation>
    <scope>NUCLEOTIDE SEQUENCE</scope>
</reference>
<dbReference type="Proteomes" id="UP000663834">
    <property type="component" value="Unassembled WGS sequence"/>
</dbReference>
<gene>
    <name evidence="4" type="ORF">BYL167_LOCUS39715</name>
    <name evidence="3" type="ORF">CJN711_LOCUS15833</name>
    <name evidence="5" type="ORF">GIL414_LOCUS51652</name>
    <name evidence="2" type="ORF">KQP761_LOCUS11</name>
</gene>
<feature type="compositionally biased region" description="Basic residues" evidence="1">
    <location>
        <begin position="323"/>
        <end position="333"/>
    </location>
</feature>